<gene>
    <name evidence="1" type="ORF">ACFQDH_06005</name>
</gene>
<dbReference type="RefSeq" id="WP_382399415.1">
    <property type="nucleotide sequence ID" value="NZ_JBHSWH010000001.1"/>
</dbReference>
<dbReference type="PANTHER" id="PTHR37943">
    <property type="entry name" value="PROTEIN VES"/>
    <property type="match status" value="1"/>
</dbReference>
<dbReference type="InterPro" id="IPR010282">
    <property type="entry name" value="Uncharacterised_HutD/Ves"/>
</dbReference>
<dbReference type="CDD" id="cd20293">
    <property type="entry name" value="cupin_HutD_N"/>
    <property type="match status" value="1"/>
</dbReference>
<proteinExistence type="predicted"/>
<dbReference type="PANTHER" id="PTHR37943:SF1">
    <property type="entry name" value="PROTEIN VES"/>
    <property type="match status" value="1"/>
</dbReference>
<dbReference type="InterPro" id="IPR014710">
    <property type="entry name" value="RmlC-like_jellyroll"/>
</dbReference>
<name>A0ABW2AD53_9MICO</name>
<dbReference type="InterPro" id="IPR011051">
    <property type="entry name" value="RmlC_Cupin_sf"/>
</dbReference>
<organism evidence="1 2">
    <name type="scientific">Flexivirga alba</name>
    <dbReference type="NCBI Taxonomy" id="702742"/>
    <lineage>
        <taxon>Bacteria</taxon>
        <taxon>Bacillati</taxon>
        <taxon>Actinomycetota</taxon>
        <taxon>Actinomycetes</taxon>
        <taxon>Micrococcales</taxon>
        <taxon>Dermacoccaceae</taxon>
        <taxon>Flexivirga</taxon>
    </lineage>
</organism>
<reference evidence="2" key="1">
    <citation type="journal article" date="2019" name="Int. J. Syst. Evol. Microbiol.">
        <title>The Global Catalogue of Microorganisms (GCM) 10K type strain sequencing project: providing services to taxonomists for standard genome sequencing and annotation.</title>
        <authorList>
            <consortium name="The Broad Institute Genomics Platform"/>
            <consortium name="The Broad Institute Genome Sequencing Center for Infectious Disease"/>
            <person name="Wu L."/>
            <person name="Ma J."/>
        </authorList>
    </citation>
    <scope>NUCLEOTIDE SEQUENCE [LARGE SCALE GENOMIC DNA]</scope>
    <source>
        <strain evidence="2">CCUG 58127</strain>
    </source>
</reference>
<protein>
    <submittedName>
        <fullName evidence="1">HutD family protein</fullName>
    </submittedName>
</protein>
<dbReference type="EMBL" id="JBHSWH010000001">
    <property type="protein sequence ID" value="MFC6704829.1"/>
    <property type="molecule type" value="Genomic_DNA"/>
</dbReference>
<sequence>MVGQVIRFAGATTMPWLGGGGVTHELARHPAAGDFVWRLSVAEVQQDGPFSRLDGVDRVIVLCSSGRMVLHAPDAQPLQRFSPYSFDGGIDVSCTVPDGPTRDFNVMTQRGVYAADVATIVGDSRAVDVPTGAQVFVFCMDGAVTGGAELGTFDLLPLTEPTTVDATNGAAALVTLTALPSQVG</sequence>
<dbReference type="Gene3D" id="2.60.120.10">
    <property type="entry name" value="Jelly Rolls"/>
    <property type="match status" value="1"/>
</dbReference>
<comment type="caution">
    <text evidence="1">The sequence shown here is derived from an EMBL/GenBank/DDBJ whole genome shotgun (WGS) entry which is preliminary data.</text>
</comment>
<keyword evidence="2" id="KW-1185">Reference proteome</keyword>
<evidence type="ECO:0000313" key="2">
    <source>
        <dbReference type="Proteomes" id="UP001596298"/>
    </source>
</evidence>
<evidence type="ECO:0000313" key="1">
    <source>
        <dbReference type="EMBL" id="MFC6704829.1"/>
    </source>
</evidence>
<accession>A0ABW2AD53</accession>
<dbReference type="Pfam" id="PF05962">
    <property type="entry name" value="HutD"/>
    <property type="match status" value="1"/>
</dbReference>
<dbReference type="Proteomes" id="UP001596298">
    <property type="component" value="Unassembled WGS sequence"/>
</dbReference>
<dbReference type="SUPFAM" id="SSF51182">
    <property type="entry name" value="RmlC-like cupins"/>
    <property type="match status" value="1"/>
</dbReference>